<comment type="cofactor">
    <cofactor evidence="1">
        <name>FAD</name>
        <dbReference type="ChEBI" id="CHEBI:57692"/>
    </cofactor>
</comment>
<gene>
    <name evidence="7" type="ordered locus">ASAC_1338</name>
</gene>
<evidence type="ECO:0000259" key="6">
    <source>
        <dbReference type="PROSITE" id="PS51387"/>
    </source>
</evidence>
<keyword evidence="3" id="KW-0285">Flavoprotein</keyword>
<dbReference type="EMBL" id="CP001742">
    <property type="protein sequence ID" value="ADL19743.1"/>
    <property type="molecule type" value="Genomic_DNA"/>
</dbReference>
<comment type="similarity">
    <text evidence="2">Belongs to the FAD-binding oxidoreductase/transferase type 4 family.</text>
</comment>
<dbReference type="Gene3D" id="3.30.70.2740">
    <property type="match status" value="1"/>
</dbReference>
<dbReference type="Pfam" id="PF02913">
    <property type="entry name" value="FAD-oxidase_C"/>
    <property type="match status" value="1"/>
</dbReference>
<evidence type="ECO:0000313" key="8">
    <source>
        <dbReference type="Proteomes" id="UP000000346"/>
    </source>
</evidence>
<reference evidence="7 8" key="1">
    <citation type="journal article" date="2010" name="Appl. Environ. Microbiol.">
        <title>The genome sequence of the crenarchaeon Acidilobus saccharovorans supports a new order, Acidilobales, and suggests an important ecological role in terrestrial acidic hot springs.</title>
        <authorList>
            <person name="Mardanov A.V."/>
            <person name="Svetlitchnyi V.A."/>
            <person name="Beletsky A.V."/>
            <person name="Prokofeva M.I."/>
            <person name="Bonch-Osmolovskaya E.A."/>
            <person name="Ravin N.V."/>
            <person name="Skryabin K.G."/>
        </authorList>
    </citation>
    <scope>NUCLEOTIDE SEQUENCE [LARGE SCALE GENOMIC DNA]</scope>
    <source>
        <strain evidence="8">DSM 16705 / JCM 18335 / VKM B-2471 / 345-15</strain>
    </source>
</reference>
<keyword evidence="8" id="KW-1185">Reference proteome</keyword>
<dbReference type="InterPro" id="IPR004113">
    <property type="entry name" value="FAD-bd_oxidored_4_C"/>
</dbReference>
<accession>D9Q355</accession>
<evidence type="ECO:0000313" key="7">
    <source>
        <dbReference type="EMBL" id="ADL19743.1"/>
    </source>
</evidence>
<dbReference type="InParanoid" id="D9Q355"/>
<evidence type="ECO:0000256" key="4">
    <source>
        <dbReference type="ARBA" id="ARBA00022827"/>
    </source>
</evidence>
<keyword evidence="5" id="KW-0560">Oxidoreductase</keyword>
<evidence type="ECO:0000256" key="5">
    <source>
        <dbReference type="ARBA" id="ARBA00023002"/>
    </source>
</evidence>
<dbReference type="FunFam" id="1.10.45.10:FF:000001">
    <property type="entry name" value="D-lactate dehydrogenase mitochondrial"/>
    <property type="match status" value="1"/>
</dbReference>
<dbReference type="InterPro" id="IPR016166">
    <property type="entry name" value="FAD-bd_PCMH"/>
</dbReference>
<dbReference type="InterPro" id="IPR051914">
    <property type="entry name" value="FAD-linked_OxidoTrans_Type4"/>
</dbReference>
<organism evidence="7 8">
    <name type="scientific">Acidilobus saccharovorans (strain DSM 16705 / JCM 18335 / VKM B-2471 / 345-15)</name>
    <dbReference type="NCBI Taxonomy" id="666510"/>
    <lineage>
        <taxon>Archaea</taxon>
        <taxon>Thermoproteota</taxon>
        <taxon>Thermoprotei</taxon>
        <taxon>Acidilobales</taxon>
        <taxon>Acidilobaceae</taxon>
        <taxon>Acidilobus</taxon>
    </lineage>
</organism>
<dbReference type="InterPro" id="IPR016164">
    <property type="entry name" value="FAD-linked_Oxase-like_C"/>
</dbReference>
<evidence type="ECO:0000256" key="1">
    <source>
        <dbReference type="ARBA" id="ARBA00001974"/>
    </source>
</evidence>
<dbReference type="PANTHER" id="PTHR42934:SF2">
    <property type="entry name" value="GLYCOLATE OXIDASE SUBUNIT GLCD"/>
    <property type="match status" value="1"/>
</dbReference>
<dbReference type="eggNOG" id="arCOG00337">
    <property type="taxonomic scope" value="Archaea"/>
</dbReference>
<evidence type="ECO:0000256" key="2">
    <source>
        <dbReference type="ARBA" id="ARBA00008000"/>
    </source>
</evidence>
<dbReference type="InterPro" id="IPR006094">
    <property type="entry name" value="Oxid_FAD_bind_N"/>
</dbReference>
<dbReference type="AlphaFoldDB" id="D9Q355"/>
<dbReference type="InterPro" id="IPR016169">
    <property type="entry name" value="FAD-bd_PCMH_sub2"/>
</dbReference>
<dbReference type="HOGENOM" id="CLU_017779_9_2_2"/>
<dbReference type="Proteomes" id="UP000000346">
    <property type="component" value="Chromosome"/>
</dbReference>
<dbReference type="GO" id="GO:0071949">
    <property type="term" value="F:FAD binding"/>
    <property type="evidence" value="ECO:0007669"/>
    <property type="project" value="InterPro"/>
</dbReference>
<protein>
    <submittedName>
        <fullName evidence="7">D-lactate dehydrogenase</fullName>
    </submittedName>
</protein>
<name>D9Q355_ACIS3</name>
<dbReference type="SUPFAM" id="SSF56176">
    <property type="entry name" value="FAD-binding/transporter-associated domain-like"/>
    <property type="match status" value="1"/>
</dbReference>
<dbReference type="InterPro" id="IPR016171">
    <property type="entry name" value="Vanillyl_alc_oxidase_C-sub2"/>
</dbReference>
<proteinExistence type="inferred from homology"/>
<dbReference type="PANTHER" id="PTHR42934">
    <property type="entry name" value="GLYCOLATE OXIDASE SUBUNIT GLCD"/>
    <property type="match status" value="1"/>
</dbReference>
<dbReference type="SUPFAM" id="SSF55103">
    <property type="entry name" value="FAD-linked oxidases, C-terminal domain"/>
    <property type="match status" value="1"/>
</dbReference>
<dbReference type="STRING" id="666510.ASAC_1338"/>
<dbReference type="Gene3D" id="3.30.465.10">
    <property type="match status" value="1"/>
</dbReference>
<evidence type="ECO:0000256" key="3">
    <source>
        <dbReference type="ARBA" id="ARBA00022630"/>
    </source>
</evidence>
<dbReference type="InterPro" id="IPR036318">
    <property type="entry name" value="FAD-bd_PCMH-like_sf"/>
</dbReference>
<keyword evidence="4" id="KW-0274">FAD</keyword>
<dbReference type="KEGG" id="asc:ASAC_1338"/>
<feature type="domain" description="FAD-binding PCMH-type" evidence="6">
    <location>
        <begin position="50"/>
        <end position="231"/>
    </location>
</feature>
<dbReference type="GO" id="GO:0016491">
    <property type="term" value="F:oxidoreductase activity"/>
    <property type="evidence" value="ECO:0007669"/>
    <property type="project" value="UniProtKB-KW"/>
</dbReference>
<dbReference type="FunFam" id="3.30.70.2740:FF:000001">
    <property type="entry name" value="D-lactate dehydrogenase mitochondrial"/>
    <property type="match status" value="1"/>
</dbReference>
<dbReference type="Pfam" id="PF01565">
    <property type="entry name" value="FAD_binding_4"/>
    <property type="match status" value="1"/>
</dbReference>
<sequence length="478" mass="51994">MPLLSLRYLVQRLEDKVGEAVRLLRDELGDDKVITDPNVVMLYSREPDGLAHQANAVVFPSTPDEVSRVVATSYSYEVPIYPQGSSSSLSGNAVPLKGGLVLSLERMSSILDVSLADSVADVEPGVRIDDLNVELSKVGYMFPVDPASQAVATVGGAINNGAGGMRGAKYGTMRDWVNGLEVVLADESGTRLWLGCRTVKCREGYDLVRLIVGSEGTLAVVTRAALRIAPLPEKVVTALAFFDDIGSLMKAYMAIKTSRVQPYIAEFMDAPTVRLASQAVSLPFEASSNMFLVSLESTPESSERHLRWLEGVMRSSGARNVYTADNDKDAEPLYQLRRSLFPAQVNMFRRPGRPFQLLIEDIVVPPSRVPEAIRELRALDDKYGLTSSLGGHIGDGNLHPAIGFDPTDPESTKVALQWFDDVVDIALRLGGAVSAEHGIGVIKREALRRAVGDRQLELMRSIKAAFDPRGILNPGKLF</sequence>
<dbReference type="FunCoup" id="D9Q355">
    <property type="interactions" value="100"/>
</dbReference>
<dbReference type="Gene3D" id="1.10.45.10">
    <property type="entry name" value="Vanillyl-alcohol Oxidase, Chain A, domain 4"/>
    <property type="match status" value="1"/>
</dbReference>
<dbReference type="PROSITE" id="PS51387">
    <property type="entry name" value="FAD_PCMH"/>
    <property type="match status" value="1"/>
</dbReference>